<reference evidence="3 4" key="1">
    <citation type="journal article" date="2014" name="Nat. Commun.">
        <title>Physiological and genomic features of highly alkaliphilic hydrogen-utilizing Betaproteobacteria from a continental serpentinizing site.</title>
        <authorList>
            <person name="Suzuki S."/>
            <person name="Kuenen J.G."/>
            <person name="Schipper K."/>
            <person name="van der Velde S."/>
            <person name="Ishii S."/>
            <person name="Wu A."/>
            <person name="Sorokin D.Y."/>
            <person name="Tenney A."/>
            <person name="Meng X.Y."/>
            <person name="Morrill P.L."/>
            <person name="Kamagata Y."/>
            <person name="Muyzer G."/>
            <person name="Nealson K.H."/>
        </authorList>
    </citation>
    <scope>NUCLEOTIDE SEQUENCE [LARGE SCALE GENOMIC DNA]</scope>
    <source>
        <strain evidence="3 4">A1</strain>
    </source>
</reference>
<dbReference type="InterPro" id="IPR035093">
    <property type="entry name" value="RelE/ParE_toxin_dom_sf"/>
</dbReference>
<evidence type="ECO:0000256" key="1">
    <source>
        <dbReference type="ARBA" id="ARBA00006226"/>
    </source>
</evidence>
<dbReference type="OrthoDB" id="9798046at2"/>
<protein>
    <submittedName>
        <fullName evidence="3">Plasmid stabilization system protein</fullName>
    </submittedName>
</protein>
<dbReference type="HOGENOM" id="CLU_147162_11_1_4"/>
<sequence>MLPIIWRTSARDDLAHILRYIAQANPQAARRMRHLLEESVLPLSQHPYLYRSSERVPGLRELVAHPNYLVLYRVAATRIEVVNVVHARREFPAPPGLD</sequence>
<name>A0A060NMK8_9BURK</name>
<evidence type="ECO:0000313" key="3">
    <source>
        <dbReference type="EMBL" id="BAO80159.1"/>
    </source>
</evidence>
<gene>
    <name evidence="3" type="ORF">SRAA_0305</name>
</gene>
<comment type="similarity">
    <text evidence="1">Belongs to the RelE toxin family.</text>
</comment>
<evidence type="ECO:0000256" key="2">
    <source>
        <dbReference type="ARBA" id="ARBA00022649"/>
    </source>
</evidence>
<organism evidence="3 4">
    <name type="scientific">Serpentinimonas raichei</name>
    <dbReference type="NCBI Taxonomy" id="1458425"/>
    <lineage>
        <taxon>Bacteria</taxon>
        <taxon>Pseudomonadati</taxon>
        <taxon>Pseudomonadota</taxon>
        <taxon>Betaproteobacteria</taxon>
        <taxon>Burkholderiales</taxon>
        <taxon>Comamonadaceae</taxon>
        <taxon>Serpentinimonas</taxon>
    </lineage>
</organism>
<evidence type="ECO:0000313" key="4">
    <source>
        <dbReference type="Proteomes" id="UP000067461"/>
    </source>
</evidence>
<accession>A0A060NMK8</accession>
<dbReference type="InterPro" id="IPR051803">
    <property type="entry name" value="TA_system_RelE-like_toxin"/>
</dbReference>
<dbReference type="Proteomes" id="UP000067461">
    <property type="component" value="Chromosome"/>
</dbReference>
<keyword evidence="2" id="KW-1277">Toxin-antitoxin system</keyword>
<dbReference type="AlphaFoldDB" id="A0A060NMK8"/>
<dbReference type="InterPro" id="IPR007712">
    <property type="entry name" value="RelE/ParE_toxin"/>
</dbReference>
<dbReference type="NCBIfam" id="TIGR02385">
    <property type="entry name" value="RelE_StbE"/>
    <property type="match status" value="1"/>
</dbReference>
<keyword evidence="4" id="KW-1185">Reference proteome</keyword>
<dbReference type="Pfam" id="PF05016">
    <property type="entry name" value="ParE_toxin"/>
    <property type="match status" value="1"/>
</dbReference>
<dbReference type="EMBL" id="AP014568">
    <property type="protein sequence ID" value="BAO80159.1"/>
    <property type="molecule type" value="Genomic_DNA"/>
</dbReference>
<proteinExistence type="inferred from homology"/>
<dbReference type="STRING" id="1458425.SRAA_0305"/>
<dbReference type="PANTHER" id="PTHR33755">
    <property type="entry name" value="TOXIN PARE1-RELATED"/>
    <property type="match status" value="1"/>
</dbReference>
<dbReference type="KEGG" id="cbaa:SRAA_0305"/>
<dbReference type="Gene3D" id="3.30.2310.20">
    <property type="entry name" value="RelE-like"/>
    <property type="match status" value="1"/>
</dbReference>
<dbReference type="RefSeq" id="WP_029462152.1">
    <property type="nucleotide sequence ID" value="NZ_AP014568.1"/>
</dbReference>